<feature type="compositionally biased region" description="Polar residues" evidence="7">
    <location>
        <begin position="103"/>
        <end position="114"/>
    </location>
</feature>
<protein>
    <recommendedName>
        <fullName evidence="8">PHD-type domain-containing protein</fullName>
    </recommendedName>
</protein>
<evidence type="ECO:0000256" key="5">
    <source>
        <dbReference type="ARBA" id="ARBA00023163"/>
    </source>
</evidence>
<accession>A0AAQ3UDB0</accession>
<dbReference type="InterPro" id="IPR013083">
    <property type="entry name" value="Znf_RING/FYVE/PHD"/>
</dbReference>
<feature type="compositionally biased region" description="Basic and acidic residues" evidence="7">
    <location>
        <begin position="686"/>
        <end position="699"/>
    </location>
</feature>
<evidence type="ECO:0000313" key="10">
    <source>
        <dbReference type="Proteomes" id="UP001341281"/>
    </source>
</evidence>
<feature type="region of interest" description="Disordered" evidence="7">
    <location>
        <begin position="928"/>
        <end position="979"/>
    </location>
</feature>
<feature type="compositionally biased region" description="Basic and acidic residues" evidence="7">
    <location>
        <begin position="85"/>
        <end position="98"/>
    </location>
</feature>
<dbReference type="GO" id="GO:0140566">
    <property type="term" value="F:histone reader activity"/>
    <property type="evidence" value="ECO:0007669"/>
    <property type="project" value="InterPro"/>
</dbReference>
<evidence type="ECO:0000256" key="3">
    <source>
        <dbReference type="ARBA" id="ARBA00022833"/>
    </source>
</evidence>
<keyword evidence="2 6" id="KW-0863">Zinc-finger</keyword>
<keyword evidence="4" id="KW-0805">Transcription regulation</keyword>
<feature type="region of interest" description="Disordered" evidence="7">
    <location>
        <begin position="525"/>
        <end position="548"/>
    </location>
</feature>
<evidence type="ECO:0000259" key="8">
    <source>
        <dbReference type="PROSITE" id="PS50016"/>
    </source>
</evidence>
<feature type="region of interest" description="Disordered" evidence="7">
    <location>
        <begin position="680"/>
        <end position="707"/>
    </location>
</feature>
<dbReference type="Pfam" id="PF23121">
    <property type="entry name" value="SPOC_AIPP2"/>
    <property type="match status" value="1"/>
</dbReference>
<keyword evidence="5" id="KW-0804">Transcription</keyword>
<evidence type="ECO:0000256" key="2">
    <source>
        <dbReference type="ARBA" id="ARBA00022771"/>
    </source>
</evidence>
<feature type="compositionally biased region" description="Basic and acidic residues" evidence="7">
    <location>
        <begin position="115"/>
        <end position="124"/>
    </location>
</feature>
<reference evidence="9 10" key="1">
    <citation type="submission" date="2024-02" db="EMBL/GenBank/DDBJ databases">
        <title>High-quality chromosome-scale genome assembly of Pensacola bahiagrass (Paspalum notatum Flugge var. saurae).</title>
        <authorList>
            <person name="Vega J.M."/>
            <person name="Podio M."/>
            <person name="Orjuela J."/>
            <person name="Siena L.A."/>
            <person name="Pessino S.C."/>
            <person name="Combes M.C."/>
            <person name="Mariac C."/>
            <person name="Albertini E."/>
            <person name="Pupilli F."/>
            <person name="Ortiz J.P.A."/>
            <person name="Leblanc O."/>
        </authorList>
    </citation>
    <scope>NUCLEOTIDE SEQUENCE [LARGE SCALE GENOMIC DNA]</scope>
    <source>
        <strain evidence="9">R1</strain>
        <tissue evidence="9">Leaf</tissue>
    </source>
</reference>
<feature type="compositionally biased region" description="Basic residues" evidence="7">
    <location>
        <begin position="34"/>
        <end position="51"/>
    </location>
</feature>
<dbReference type="InterPro" id="IPR049914">
    <property type="entry name" value="PHD1-3/5-6"/>
</dbReference>
<proteinExistence type="predicted"/>
<feature type="compositionally biased region" description="Polar residues" evidence="7">
    <location>
        <begin position="125"/>
        <end position="141"/>
    </location>
</feature>
<keyword evidence="3" id="KW-0862">Zinc</keyword>
<keyword evidence="1" id="KW-0479">Metal-binding</keyword>
<evidence type="ECO:0000313" key="9">
    <source>
        <dbReference type="EMBL" id="WVZ90179.1"/>
    </source>
</evidence>
<feature type="compositionally biased region" description="Basic and acidic residues" evidence="7">
    <location>
        <begin position="967"/>
        <end position="979"/>
    </location>
</feature>
<dbReference type="PROSITE" id="PS50016">
    <property type="entry name" value="ZF_PHD_2"/>
    <property type="match status" value="1"/>
</dbReference>
<dbReference type="PANTHER" id="PTHR33304:SF61">
    <property type="entry name" value="RING_FYVE_PHD ZINC FINGER SUPERFAMILY PROTEIN"/>
    <property type="match status" value="1"/>
</dbReference>
<name>A0AAQ3UDB0_PASNO</name>
<dbReference type="SUPFAM" id="SSF57903">
    <property type="entry name" value="FYVE/PHD zinc finger"/>
    <property type="match status" value="1"/>
</dbReference>
<feature type="region of interest" description="Disordered" evidence="7">
    <location>
        <begin position="614"/>
        <end position="638"/>
    </location>
</feature>
<feature type="region of interest" description="Disordered" evidence="7">
    <location>
        <begin position="280"/>
        <end position="303"/>
    </location>
</feature>
<dbReference type="GO" id="GO:0008270">
    <property type="term" value="F:zinc ion binding"/>
    <property type="evidence" value="ECO:0007669"/>
    <property type="project" value="UniProtKB-KW"/>
</dbReference>
<feature type="compositionally biased region" description="Basic and acidic residues" evidence="7">
    <location>
        <begin position="142"/>
        <end position="152"/>
    </location>
</feature>
<evidence type="ECO:0000256" key="1">
    <source>
        <dbReference type="ARBA" id="ARBA00022723"/>
    </source>
</evidence>
<dbReference type="InterPro" id="IPR001965">
    <property type="entry name" value="Znf_PHD"/>
</dbReference>
<dbReference type="InterPro" id="IPR056280">
    <property type="entry name" value="AIPP2-like_SPOC"/>
</dbReference>
<feature type="region of interest" description="Disordered" evidence="7">
    <location>
        <begin position="34"/>
        <end position="164"/>
    </location>
</feature>
<dbReference type="PANTHER" id="PTHR33304">
    <property type="match status" value="1"/>
</dbReference>
<feature type="compositionally biased region" description="Acidic residues" evidence="7">
    <location>
        <begin position="57"/>
        <end position="72"/>
    </location>
</feature>
<dbReference type="GO" id="GO:0034244">
    <property type="term" value="P:negative regulation of transcription elongation by RNA polymerase II"/>
    <property type="evidence" value="ECO:0007669"/>
    <property type="project" value="InterPro"/>
</dbReference>
<dbReference type="Pfam" id="PF00628">
    <property type="entry name" value="PHD"/>
    <property type="match status" value="1"/>
</dbReference>
<dbReference type="Gene3D" id="3.30.40.10">
    <property type="entry name" value="Zinc/RING finger domain, C3HC4 (zinc finger)"/>
    <property type="match status" value="1"/>
</dbReference>
<dbReference type="InterPro" id="IPR019787">
    <property type="entry name" value="Znf_PHD-finger"/>
</dbReference>
<dbReference type="AlphaFoldDB" id="A0AAQ3UDB0"/>
<feature type="region of interest" description="Disordered" evidence="7">
    <location>
        <begin position="332"/>
        <end position="351"/>
    </location>
</feature>
<dbReference type="EMBL" id="CP144752">
    <property type="protein sequence ID" value="WVZ90179.1"/>
    <property type="molecule type" value="Genomic_DNA"/>
</dbReference>
<feature type="domain" description="PHD-type" evidence="8">
    <location>
        <begin position="205"/>
        <end position="256"/>
    </location>
</feature>
<evidence type="ECO:0000256" key="6">
    <source>
        <dbReference type="PROSITE-ProRule" id="PRU00146"/>
    </source>
</evidence>
<feature type="compositionally biased region" description="Polar residues" evidence="7">
    <location>
        <begin position="447"/>
        <end position="457"/>
    </location>
</feature>
<keyword evidence="10" id="KW-1185">Reference proteome</keyword>
<evidence type="ECO:0000256" key="7">
    <source>
        <dbReference type="SAM" id="MobiDB-lite"/>
    </source>
</evidence>
<sequence length="1087" mass="118313">MRLRNADRVARGSDRRNNLVSWIAEVNGTSNVAVRKKRGRRAPPSAKKLHDKKVDETIDSDDAVDNDIDDTYEGLVGKSRSSANIEEHGGRAGDDLPKPGRLGNSSNGQSSASEGQDHLTKSEDILQTASSQTTKVFGNSTRSKEGASHLEQEGADEDGSHVPVGVMNKVTDVKRSSQEIKGDVYDAQANTTSSDDKNSEEVEDVKVCDICGDVGEEEKLAVCGRCNDGAEHTYCMRVMMEEVPDSEWLCEDCQTVIESEKEKKLDKLQMKVGTLNKPAFATKSRSSSDSELEAENVGNKESDTINERNDMVKNRMEEDAVVTPSIRDAIPETGGVYMGADSRKRMPPSCESSLGFDADKGKQASHQVPTSLVSNAVKNQAPQPRGQLSKSTSFNNSKVPKVKQLLNEVPQKSKILKESWASSIIRKEGPISMTTKSATFKKPKPSESANKAKSSILSPAEETRVTNRLMNHNVTNDQCSSISGVPPDTASIVSPVLLKADTAAQPLATGNIMVDSNNLDTAHVQGGKNSNGNNELKKPSSGGILGSGTQRKAIQNLDPSHWNTKIKDQTGFRQGASSSNHTIRCQRCNEAGHSTQFCAVDKLRLSATKPLSERNLKDASVKGNKTETSTLAATEKTASRSVNQSEQILKCGAYQNPICEATNVLAASVGHVKKPPLLSARGISADNDHTMPSDRRDECAQGLSTGEPMASTVPELDWIWQGGFELQRTGRSPELCDGFQAHLSCSASQLVLDVAKKFPSKVQLEEVPRQNSWPTQFQKNGPTYDNVALFFFARDVQSYENHYSKLVENMLKNDLVLRGSVEAVELLIFPSNILSKNIQRWNMFYFLWGVFRVIRKDCSSLPCDVPTSTLEPNNDDSRVVDSSASVLSSSHSFSKDRNSFAGYDPNLVKSANCLPGLEANHEVHLNEQNSLNQPPSRSVLDDHQDSVSARCSTNSNGSMGSSATAMETKHQKPNYSEHQDEMRDIFCGNVSGRDLDVNMVPVDCSASTNQEEPGRERTTINLNDAEDLMDIDHVNTGEVSTGALDSSHASGVAHKRNFGMTNGADEVDGAHKKIKLDNVVSMNSGFK</sequence>
<dbReference type="InterPro" id="IPR011011">
    <property type="entry name" value="Znf_FYVE_PHD"/>
</dbReference>
<feature type="compositionally biased region" description="Polar residues" evidence="7">
    <location>
        <begin position="946"/>
        <end position="965"/>
    </location>
</feature>
<feature type="region of interest" description="Disordered" evidence="7">
    <location>
        <begin position="436"/>
        <end position="457"/>
    </location>
</feature>
<organism evidence="9 10">
    <name type="scientific">Paspalum notatum var. saurae</name>
    <dbReference type="NCBI Taxonomy" id="547442"/>
    <lineage>
        <taxon>Eukaryota</taxon>
        <taxon>Viridiplantae</taxon>
        <taxon>Streptophyta</taxon>
        <taxon>Embryophyta</taxon>
        <taxon>Tracheophyta</taxon>
        <taxon>Spermatophyta</taxon>
        <taxon>Magnoliopsida</taxon>
        <taxon>Liliopsida</taxon>
        <taxon>Poales</taxon>
        <taxon>Poaceae</taxon>
        <taxon>PACMAD clade</taxon>
        <taxon>Panicoideae</taxon>
        <taxon>Andropogonodae</taxon>
        <taxon>Paspaleae</taxon>
        <taxon>Paspalinae</taxon>
        <taxon>Paspalum</taxon>
    </lineage>
</organism>
<dbReference type="SMART" id="SM00249">
    <property type="entry name" value="PHD"/>
    <property type="match status" value="1"/>
</dbReference>
<dbReference type="Proteomes" id="UP001341281">
    <property type="component" value="Chromosome 08"/>
</dbReference>
<evidence type="ECO:0000256" key="4">
    <source>
        <dbReference type="ARBA" id="ARBA00023015"/>
    </source>
</evidence>
<gene>
    <name evidence="9" type="ORF">U9M48_036506</name>
</gene>